<dbReference type="PANTHER" id="PTHR47970">
    <property type="entry name" value="KINESIN-LIKE PROTEIN KIF11"/>
    <property type="match status" value="1"/>
</dbReference>
<evidence type="ECO:0000256" key="11">
    <source>
        <dbReference type="RuleBase" id="RU000394"/>
    </source>
</evidence>
<name>A0A9R0WE34_TRITD</name>
<evidence type="ECO:0000256" key="7">
    <source>
        <dbReference type="ARBA" id="ARBA00023212"/>
    </source>
</evidence>
<evidence type="ECO:0000313" key="15">
    <source>
        <dbReference type="Proteomes" id="UP000324705"/>
    </source>
</evidence>
<gene>
    <name evidence="14" type="ORF">TRITD_4Bv1G122080</name>
</gene>
<dbReference type="PROSITE" id="PS50067">
    <property type="entry name" value="KINESIN_MOTOR_2"/>
    <property type="match status" value="1"/>
</dbReference>
<dbReference type="GO" id="GO:0005524">
    <property type="term" value="F:ATP binding"/>
    <property type="evidence" value="ECO:0007669"/>
    <property type="project" value="UniProtKB-UniRule"/>
</dbReference>
<keyword evidence="2" id="KW-0963">Cytoplasm</keyword>
<dbReference type="GO" id="GO:0072686">
    <property type="term" value="C:mitotic spindle"/>
    <property type="evidence" value="ECO:0007669"/>
    <property type="project" value="TreeGrafter"/>
</dbReference>
<keyword evidence="3 11" id="KW-0493">Microtubule</keyword>
<dbReference type="GO" id="GO:0008017">
    <property type="term" value="F:microtubule binding"/>
    <property type="evidence" value="ECO:0007669"/>
    <property type="project" value="InterPro"/>
</dbReference>
<evidence type="ECO:0000256" key="6">
    <source>
        <dbReference type="ARBA" id="ARBA00023175"/>
    </source>
</evidence>
<evidence type="ECO:0000259" key="13">
    <source>
        <dbReference type="PROSITE" id="PS50067"/>
    </source>
</evidence>
<keyword evidence="15" id="KW-1185">Reference proteome</keyword>
<feature type="region of interest" description="Disordered" evidence="12">
    <location>
        <begin position="823"/>
        <end position="848"/>
    </location>
</feature>
<evidence type="ECO:0000256" key="1">
    <source>
        <dbReference type="ARBA" id="ARBA00004186"/>
    </source>
</evidence>
<protein>
    <recommendedName>
        <fullName evidence="11">Kinesin-like protein</fullName>
    </recommendedName>
</protein>
<dbReference type="Gramene" id="TRITD4Bv1G122080.8">
    <property type="protein sequence ID" value="TRITD4Bv1G122080.8"/>
    <property type="gene ID" value="TRITD4Bv1G122080"/>
</dbReference>
<dbReference type="GO" id="GO:0090307">
    <property type="term" value="P:mitotic spindle assembly"/>
    <property type="evidence" value="ECO:0007669"/>
    <property type="project" value="TreeGrafter"/>
</dbReference>
<evidence type="ECO:0000256" key="5">
    <source>
        <dbReference type="ARBA" id="ARBA00022840"/>
    </source>
</evidence>
<organism evidence="14 15">
    <name type="scientific">Triticum turgidum subsp. durum</name>
    <name type="common">Durum wheat</name>
    <name type="synonym">Triticum durum</name>
    <dbReference type="NCBI Taxonomy" id="4567"/>
    <lineage>
        <taxon>Eukaryota</taxon>
        <taxon>Viridiplantae</taxon>
        <taxon>Streptophyta</taxon>
        <taxon>Embryophyta</taxon>
        <taxon>Tracheophyta</taxon>
        <taxon>Spermatophyta</taxon>
        <taxon>Magnoliopsida</taxon>
        <taxon>Liliopsida</taxon>
        <taxon>Poales</taxon>
        <taxon>Poaceae</taxon>
        <taxon>BOP clade</taxon>
        <taxon>Pooideae</taxon>
        <taxon>Triticodae</taxon>
        <taxon>Triticeae</taxon>
        <taxon>Triticinae</taxon>
        <taxon>Triticum</taxon>
    </lineage>
</organism>
<dbReference type="EMBL" id="LT934118">
    <property type="protein sequence ID" value="VAI06848.1"/>
    <property type="molecule type" value="Genomic_DNA"/>
</dbReference>
<dbReference type="Gene3D" id="3.40.850.10">
    <property type="entry name" value="Kinesin motor domain"/>
    <property type="match status" value="1"/>
</dbReference>
<comment type="similarity">
    <text evidence="8">Belongs to the TRAFAC class myosin-kinesin ATPase superfamily. Kinesin family. KIN-5/BimC subfamily.</text>
</comment>
<dbReference type="PANTHER" id="PTHR47970:SF32">
    <property type="entry name" value="KINESIN-LIKE PROTEIN KIN-5B"/>
    <property type="match status" value="1"/>
</dbReference>
<dbReference type="GO" id="GO:0007018">
    <property type="term" value="P:microtubule-based movement"/>
    <property type="evidence" value="ECO:0007669"/>
    <property type="project" value="InterPro"/>
</dbReference>
<feature type="compositionally biased region" description="Polar residues" evidence="12">
    <location>
        <begin position="831"/>
        <end position="848"/>
    </location>
</feature>
<evidence type="ECO:0000256" key="2">
    <source>
        <dbReference type="ARBA" id="ARBA00022490"/>
    </source>
</evidence>
<dbReference type="InterPro" id="IPR047149">
    <property type="entry name" value="KIF11-like"/>
</dbReference>
<dbReference type="SMART" id="SM00129">
    <property type="entry name" value="KISc"/>
    <property type="match status" value="1"/>
</dbReference>
<keyword evidence="4 10" id="KW-0547">Nucleotide-binding</keyword>
<feature type="binding site" evidence="10">
    <location>
        <begin position="103"/>
        <end position="110"/>
    </location>
    <ligand>
        <name>ATP</name>
        <dbReference type="ChEBI" id="CHEBI:30616"/>
    </ligand>
</feature>
<dbReference type="InterPro" id="IPR027417">
    <property type="entry name" value="P-loop_NTPase"/>
</dbReference>
<dbReference type="AlphaFoldDB" id="A0A9R0WE34"/>
<dbReference type="Pfam" id="PF00225">
    <property type="entry name" value="Kinesin"/>
    <property type="match status" value="1"/>
</dbReference>
<evidence type="ECO:0000256" key="8">
    <source>
        <dbReference type="ARBA" id="ARBA00034704"/>
    </source>
</evidence>
<dbReference type="SUPFAM" id="SSF52540">
    <property type="entry name" value="P-loop containing nucleoside triphosphate hydrolases"/>
    <property type="match status" value="1"/>
</dbReference>
<dbReference type="FunFam" id="3.40.850.10:FF:000019">
    <property type="entry name" value="Kinesin-like protein KIN-5D"/>
    <property type="match status" value="1"/>
</dbReference>
<proteinExistence type="inferred from homology"/>
<dbReference type="PRINTS" id="PR00380">
    <property type="entry name" value="KINESINHEAVY"/>
</dbReference>
<dbReference type="InterPro" id="IPR036961">
    <property type="entry name" value="Kinesin_motor_dom_sf"/>
</dbReference>
<dbReference type="GO" id="GO:0008574">
    <property type="term" value="F:plus-end-directed microtubule motor activity"/>
    <property type="evidence" value="ECO:0007669"/>
    <property type="project" value="TreeGrafter"/>
</dbReference>
<dbReference type="InterPro" id="IPR001752">
    <property type="entry name" value="Kinesin_motor_dom"/>
</dbReference>
<evidence type="ECO:0000256" key="10">
    <source>
        <dbReference type="PROSITE-ProRule" id="PRU00283"/>
    </source>
</evidence>
<dbReference type="GO" id="GO:0051231">
    <property type="term" value="P:spindle elongation"/>
    <property type="evidence" value="ECO:0007669"/>
    <property type="project" value="TreeGrafter"/>
</dbReference>
<keyword evidence="7" id="KW-0206">Cytoskeleton</keyword>
<evidence type="ECO:0000313" key="14">
    <source>
        <dbReference type="EMBL" id="VAI06848.1"/>
    </source>
</evidence>
<dbReference type="PROSITE" id="PS00411">
    <property type="entry name" value="KINESIN_MOTOR_1"/>
    <property type="match status" value="1"/>
</dbReference>
<dbReference type="Proteomes" id="UP000324705">
    <property type="component" value="Chromosome 4B"/>
</dbReference>
<feature type="domain" description="Kinesin motor" evidence="13">
    <location>
        <begin position="18"/>
        <end position="313"/>
    </location>
</feature>
<evidence type="ECO:0000256" key="12">
    <source>
        <dbReference type="SAM" id="MobiDB-lite"/>
    </source>
</evidence>
<dbReference type="GO" id="GO:0005876">
    <property type="term" value="C:spindle microtubule"/>
    <property type="evidence" value="ECO:0007669"/>
    <property type="project" value="TreeGrafter"/>
</dbReference>
<evidence type="ECO:0000256" key="3">
    <source>
        <dbReference type="ARBA" id="ARBA00022701"/>
    </source>
</evidence>
<comment type="function">
    <text evidence="9">Responsible for microtubule translocation. May be important for the organization of phragmoplast-specific arrays of microtubules. Plays an essential role in stabilizing the mitotic spindle. Required during mitotic cytokinesis.</text>
</comment>
<dbReference type="InterPro" id="IPR019821">
    <property type="entry name" value="Kinesin_motor_CS"/>
</dbReference>
<sequence length="848" mass="94907">MLLKTRSQLHISTVSLIRFYDWCMVRPLSVEEQKANVQSAVSCNDTKREVTVLNSLFKQADKTFTFDKVFGPKSQQRAIYDHAVAPIVDDVLEGYNCTVFAFGQTGTGKTYTMEGEMMQQVGELPASAGVMPRAVRHIFDILKAQKAVYSMKVTFLELYNEEITDLLASEDQSRFPEDRHKRPTISLMEDGKGGSVIRGLEEIVVYSPGEIYSLLQHGSTRRRTADTALNMQSSRSHSVFSIYIHVKVTTTGNQELMKYGRLNLVDLAGSESIARSGAKEVRAREAGELNKSLLTLGRVITALVEDSVHVPYRANISLKEKDFIISNLLHAKNVILERAKVLCGTVETASGDIAHLQNKLGRQSKTEVENKGLLFNFRSQIDQSLGLLHNTVVGSIREQHQFMESMTGQMNSYFSAKSESANHLKRRIAKAKDMYTSGVQCMNELVNTLRQRSITDSEQMKLNISSQAIAVDNFIAVMVSETEQVLTEVLRSTSELKELLAFSAEQQELGLQKSLTSAQAMSKTSIDFFNDISTHASRLMKLMEQSQRGCSSRLAEFEKGFEEVAIREEQAAVDKIAGILAGLTARKRTMVSEYVGQLNDKYSEEQEHLALEMSSLQQVSDNGKKEAASCAEKLKNQFLDDMSSHANTKDKMGDVLQQCLKGSHHSVSYWSHMQSCLEHLNKSSVVEANDFIQEGRNENESIIQEIQLRSSHNDAGFHAITSDILTASENSHLLDHETRKRMETLSTSFSNHLGLLTEKHNQGTESIRTFTSNFMEKDYSVNSPVRHRPQELLAGAYSFESIEELKASVPDLVAKFKSKNKLDEVDKGKSYSDQTTRAPRSPLTPVNH</sequence>
<keyword evidence="5 10" id="KW-0067">ATP-binding</keyword>
<evidence type="ECO:0000256" key="4">
    <source>
        <dbReference type="ARBA" id="ARBA00022741"/>
    </source>
</evidence>
<reference evidence="14 15" key="1">
    <citation type="submission" date="2017-09" db="EMBL/GenBank/DDBJ databases">
        <authorList>
            <consortium name="International Durum Wheat Genome Sequencing Consortium (IDWGSC)"/>
            <person name="Milanesi L."/>
        </authorList>
    </citation>
    <scope>NUCLEOTIDE SEQUENCE [LARGE SCALE GENOMIC DNA]</scope>
    <source>
        <strain evidence="15">cv. Svevo</strain>
    </source>
</reference>
<comment type="subcellular location">
    <subcellularLocation>
        <location evidence="1">Cytoplasm</location>
        <location evidence="1">Cytoskeleton</location>
        <location evidence="1">Spindle</location>
    </subcellularLocation>
</comment>
<evidence type="ECO:0000256" key="9">
    <source>
        <dbReference type="ARBA" id="ARBA00046159"/>
    </source>
</evidence>
<accession>A0A9R0WE34</accession>
<keyword evidence="6 10" id="KW-0505">Motor protein</keyword>